<dbReference type="RefSeq" id="WP_091477367.1">
    <property type="nucleotide sequence ID" value="NZ_FOJT01000006.1"/>
</dbReference>
<dbReference type="InterPro" id="IPR019861">
    <property type="entry name" value="PorP/SprF_Bacteroidetes"/>
</dbReference>
<dbReference type="Proteomes" id="UP000199604">
    <property type="component" value="Unassembled WGS sequence"/>
</dbReference>
<dbReference type="OrthoDB" id="1320396at2"/>
<dbReference type="NCBIfam" id="TIGR03519">
    <property type="entry name" value="T9SS_PorP_fam"/>
    <property type="match status" value="1"/>
</dbReference>
<gene>
    <name evidence="1" type="ORF">SAMN05660845_2317</name>
</gene>
<dbReference type="STRING" id="498292.SAMN05660845_2317"/>
<name>A0A1I0ZPL9_9FLAO</name>
<accession>A0A1I0ZPL9</accession>
<organism evidence="1 2">
    <name type="scientific">Flavobacterium swingsii</name>
    <dbReference type="NCBI Taxonomy" id="498292"/>
    <lineage>
        <taxon>Bacteria</taxon>
        <taxon>Pseudomonadati</taxon>
        <taxon>Bacteroidota</taxon>
        <taxon>Flavobacteriia</taxon>
        <taxon>Flavobacteriales</taxon>
        <taxon>Flavobacteriaceae</taxon>
        <taxon>Flavobacterium</taxon>
    </lineage>
</organism>
<sequence>MNKIIFRVLLMSVLFLSPNILIGQNDPKLSIFNFNPLFYNPAYAGSSDGLNIVGMYATQWVGFEGAPKTQFLTIHTKNENRPIGYGIDFSNDQAGVTREYNIEGNFAYYLNLNQKYNLAFGLKAGLNSNSVDLDLLKRLNPEEEIFGSEKLRNDTPTVGVGFNFYSNRLFVGLSAPNVLGVKYYNPNYSYITAKKRNYYYLTAGYKINLDYEFTLTPSILVRETQGAPISALTSLNFNWREKYLTGLNFDYNSSIGAYFAANVLENFKVGYSYDLSIKKFSNYNGGNHTLFLTYTLYNQNSGEKCSCKLF</sequence>
<reference evidence="2" key="1">
    <citation type="submission" date="2016-10" db="EMBL/GenBank/DDBJ databases">
        <authorList>
            <person name="Varghese N."/>
            <person name="Submissions S."/>
        </authorList>
    </citation>
    <scope>NUCLEOTIDE SEQUENCE [LARGE SCALE GENOMIC DNA]</scope>
    <source>
        <strain evidence="2">DSM 21789</strain>
    </source>
</reference>
<dbReference type="EMBL" id="FOJT01000006">
    <property type="protein sequence ID" value="SFB27066.1"/>
    <property type="molecule type" value="Genomic_DNA"/>
</dbReference>
<keyword evidence="2" id="KW-1185">Reference proteome</keyword>
<protein>
    <submittedName>
        <fullName evidence="1">Type IX secretion system membrane protein, PorP/SprF family</fullName>
    </submittedName>
</protein>
<evidence type="ECO:0000313" key="1">
    <source>
        <dbReference type="EMBL" id="SFB27066.1"/>
    </source>
</evidence>
<dbReference type="AlphaFoldDB" id="A0A1I0ZPL9"/>
<dbReference type="Pfam" id="PF11751">
    <property type="entry name" value="PorP_SprF"/>
    <property type="match status" value="1"/>
</dbReference>
<evidence type="ECO:0000313" key="2">
    <source>
        <dbReference type="Proteomes" id="UP000199604"/>
    </source>
</evidence>
<proteinExistence type="predicted"/>